<evidence type="ECO:0000259" key="8">
    <source>
        <dbReference type="Pfam" id="PF00483"/>
    </source>
</evidence>
<keyword evidence="3" id="KW-0808">Transferase</keyword>
<dbReference type="EMBL" id="LGKO01000005">
    <property type="protein sequence ID" value="KPL82756.1"/>
    <property type="molecule type" value="Genomic_DNA"/>
</dbReference>
<evidence type="ECO:0000256" key="7">
    <source>
        <dbReference type="ARBA" id="ARBA00047343"/>
    </source>
</evidence>
<dbReference type="EC" id="2.7.7.13" evidence="2"/>
<dbReference type="PANTHER" id="PTHR46390:SF1">
    <property type="entry name" value="MANNOSE-1-PHOSPHATE GUANYLYLTRANSFERASE"/>
    <property type="match status" value="1"/>
</dbReference>
<gene>
    <name evidence="10" type="ORF">SE15_11875</name>
</gene>
<dbReference type="RefSeq" id="WP_054522304.1">
    <property type="nucleotide sequence ID" value="NZ_LGKO01000005.1"/>
</dbReference>
<dbReference type="GO" id="GO:0009298">
    <property type="term" value="P:GDP-mannose biosynthetic process"/>
    <property type="evidence" value="ECO:0007669"/>
    <property type="project" value="TreeGrafter"/>
</dbReference>
<dbReference type="InterPro" id="IPR051161">
    <property type="entry name" value="Mannose-6P_isomerase_type2"/>
</dbReference>
<dbReference type="Proteomes" id="UP000050544">
    <property type="component" value="Unassembled WGS sequence"/>
</dbReference>
<evidence type="ECO:0000256" key="3">
    <source>
        <dbReference type="ARBA" id="ARBA00022679"/>
    </source>
</evidence>
<evidence type="ECO:0000256" key="4">
    <source>
        <dbReference type="ARBA" id="ARBA00022695"/>
    </source>
</evidence>
<dbReference type="InterPro" id="IPR005835">
    <property type="entry name" value="NTP_transferase_dom"/>
</dbReference>
<dbReference type="Pfam" id="PF00483">
    <property type="entry name" value="NTP_transferase"/>
    <property type="match status" value="1"/>
</dbReference>
<keyword evidence="11" id="KW-1185">Reference proteome</keyword>
<dbReference type="InterPro" id="IPR049577">
    <property type="entry name" value="GMPP_N"/>
</dbReference>
<comment type="catalytic activity">
    <reaction evidence="7">
        <text>alpha-D-mannose 1-phosphate + GTP + H(+) = GDP-alpha-D-mannose + diphosphate</text>
        <dbReference type="Rhea" id="RHEA:15229"/>
        <dbReference type="ChEBI" id="CHEBI:15378"/>
        <dbReference type="ChEBI" id="CHEBI:33019"/>
        <dbReference type="ChEBI" id="CHEBI:37565"/>
        <dbReference type="ChEBI" id="CHEBI:57527"/>
        <dbReference type="ChEBI" id="CHEBI:58409"/>
        <dbReference type="EC" id="2.7.7.13"/>
    </reaction>
</comment>
<reference evidence="10 11" key="1">
    <citation type="submission" date="2015-07" db="EMBL/GenBank/DDBJ databases">
        <title>Whole genome sequence of Thermanaerothrix daxensis DSM 23592.</title>
        <authorList>
            <person name="Hemp J."/>
            <person name="Ward L.M."/>
            <person name="Pace L.A."/>
            <person name="Fischer W.W."/>
        </authorList>
    </citation>
    <scope>NUCLEOTIDE SEQUENCE [LARGE SCALE GENOMIC DNA]</scope>
    <source>
        <strain evidence="10 11">GNS-1</strain>
    </source>
</reference>
<dbReference type="PANTHER" id="PTHR46390">
    <property type="entry name" value="MANNOSE-1-PHOSPHATE GUANYLYLTRANSFERASE"/>
    <property type="match status" value="1"/>
</dbReference>
<name>A0A0P6XUL0_9CHLR</name>
<protein>
    <recommendedName>
        <fullName evidence="2">mannose-1-phosphate guanylyltransferase</fullName>
        <ecNumber evidence="2">2.7.7.13</ecNumber>
    </recommendedName>
</protein>
<evidence type="ECO:0000256" key="1">
    <source>
        <dbReference type="ARBA" id="ARBA00006115"/>
    </source>
</evidence>
<dbReference type="CDD" id="cd02509">
    <property type="entry name" value="GDP-M1P_Guanylyltransferase"/>
    <property type="match status" value="1"/>
</dbReference>
<proteinExistence type="inferred from homology"/>
<dbReference type="FunFam" id="3.90.550.10:FF:000046">
    <property type="entry name" value="Mannose-1-phosphate guanylyltransferase (GDP)"/>
    <property type="match status" value="1"/>
</dbReference>
<feature type="domain" description="MannoseP isomerase/GMP-like beta-helix" evidence="9">
    <location>
        <begin position="302"/>
        <end position="353"/>
    </location>
</feature>
<keyword evidence="5" id="KW-0547">Nucleotide-binding</keyword>
<accession>A0A0P6XUL0</accession>
<evidence type="ECO:0000259" key="9">
    <source>
        <dbReference type="Pfam" id="PF22640"/>
    </source>
</evidence>
<comment type="caution">
    <text evidence="10">The sequence shown here is derived from an EMBL/GenBank/DDBJ whole genome shotgun (WGS) entry which is preliminary data.</text>
</comment>
<organism evidence="10 11">
    <name type="scientific">Thermanaerothrix daxensis</name>
    <dbReference type="NCBI Taxonomy" id="869279"/>
    <lineage>
        <taxon>Bacteria</taxon>
        <taxon>Bacillati</taxon>
        <taxon>Chloroflexota</taxon>
        <taxon>Anaerolineae</taxon>
        <taxon>Anaerolineales</taxon>
        <taxon>Anaerolineaceae</taxon>
        <taxon>Thermanaerothrix</taxon>
    </lineage>
</organism>
<dbReference type="InterPro" id="IPR054566">
    <property type="entry name" value="ManC/GMP-like_b-helix"/>
</dbReference>
<keyword evidence="6" id="KW-0342">GTP-binding</keyword>
<dbReference type="STRING" id="869279.SE15_11875"/>
<dbReference type="InterPro" id="IPR029044">
    <property type="entry name" value="Nucleotide-diphossugar_trans"/>
</dbReference>
<evidence type="ECO:0000313" key="10">
    <source>
        <dbReference type="EMBL" id="KPL82756.1"/>
    </source>
</evidence>
<feature type="domain" description="Nucleotidyl transferase" evidence="8">
    <location>
        <begin position="6"/>
        <end position="289"/>
    </location>
</feature>
<evidence type="ECO:0000256" key="2">
    <source>
        <dbReference type="ARBA" id="ARBA00012387"/>
    </source>
</evidence>
<evidence type="ECO:0000256" key="5">
    <source>
        <dbReference type="ARBA" id="ARBA00022741"/>
    </source>
</evidence>
<dbReference type="Pfam" id="PF22640">
    <property type="entry name" value="ManC_GMP_beta-helix"/>
    <property type="match status" value="1"/>
</dbReference>
<evidence type="ECO:0000313" key="11">
    <source>
        <dbReference type="Proteomes" id="UP000050544"/>
    </source>
</evidence>
<dbReference type="GO" id="GO:0005525">
    <property type="term" value="F:GTP binding"/>
    <property type="evidence" value="ECO:0007669"/>
    <property type="project" value="UniProtKB-KW"/>
</dbReference>
<dbReference type="SUPFAM" id="SSF159283">
    <property type="entry name" value="Guanosine diphospho-D-mannose pyrophosphorylase/mannose-6-phosphate isomerase linker domain"/>
    <property type="match status" value="1"/>
</dbReference>
<dbReference type="OrthoDB" id="9806359at2"/>
<dbReference type="Gene3D" id="3.90.550.10">
    <property type="entry name" value="Spore Coat Polysaccharide Biosynthesis Protein SpsA, Chain A"/>
    <property type="match status" value="1"/>
</dbReference>
<keyword evidence="4" id="KW-0548">Nucleotidyltransferase</keyword>
<dbReference type="AlphaFoldDB" id="A0A0P6XUL0"/>
<evidence type="ECO:0000256" key="6">
    <source>
        <dbReference type="ARBA" id="ARBA00023134"/>
    </source>
</evidence>
<dbReference type="SUPFAM" id="SSF53448">
    <property type="entry name" value="Nucleotide-diphospho-sugar transferases"/>
    <property type="match status" value="1"/>
</dbReference>
<dbReference type="GO" id="GO:0004475">
    <property type="term" value="F:mannose-1-phosphate guanylyltransferase (GTP) activity"/>
    <property type="evidence" value="ECO:0007669"/>
    <property type="project" value="UniProtKB-EC"/>
</dbReference>
<comment type="similarity">
    <text evidence="1">Belongs to the mannose-6-phosphate isomerase type 2 family.</text>
</comment>
<dbReference type="PATRIC" id="fig|869279.4.peg.1996"/>
<sequence>MQDYYAVIMAGGGGTRLWPLSRQSRPKQMLRLGHRRSLFQQAVERLEGLFPPERILVVTAREQAPQLQAQAPHLLPQNFLLEPMPKGTASVVGLAATVLARQNPRSAMAVLTADHLIQNTVHFHRLLRAAYNVAQEGYLVTLGVLPTYPATGYGYIQRGEQLGEQDGLPFYRVIRFKEKPDEVTARAMIEAGGFDWNSGMFIWRVDRILEEFQRWMPDLAAILSRIGEAWGTPEGQATLEHLWPRIHPETIDYGIMERADRVAVLPAEGLGWNDVGSWDSLFEVLPQDEHGNLVLAEETSLLETRGTLLLSEQQGRLIAAIGLEDVVVVDTPDVLLICKRSQAQKVREMVKILSQSGKTHYL</sequence>